<comment type="similarity">
    <text evidence="5">Belongs to the JADE family.</text>
</comment>
<evidence type="ECO:0000256" key="2">
    <source>
        <dbReference type="ARBA" id="ARBA00022737"/>
    </source>
</evidence>
<dbReference type="InterPro" id="IPR013083">
    <property type="entry name" value="Znf_RING/FYVE/PHD"/>
</dbReference>
<evidence type="ECO:0000259" key="9">
    <source>
        <dbReference type="PROSITE" id="PS51805"/>
    </source>
</evidence>
<evidence type="ECO:0000313" key="10">
    <source>
        <dbReference type="EMBL" id="PIK41560.1"/>
    </source>
</evidence>
<evidence type="ECO:0000256" key="1">
    <source>
        <dbReference type="ARBA" id="ARBA00022723"/>
    </source>
</evidence>
<keyword evidence="4" id="KW-0862">Zinc</keyword>
<dbReference type="FunFam" id="3.30.40.10:FF:000004">
    <property type="entry name" value="Jade family PHD finger 2"/>
    <property type="match status" value="1"/>
</dbReference>
<evidence type="ECO:0000256" key="5">
    <source>
        <dbReference type="ARBA" id="ARBA00038371"/>
    </source>
</evidence>
<dbReference type="Pfam" id="PF13832">
    <property type="entry name" value="zf-HC5HC2H_2"/>
    <property type="match status" value="1"/>
</dbReference>
<evidence type="ECO:0000256" key="3">
    <source>
        <dbReference type="ARBA" id="ARBA00022771"/>
    </source>
</evidence>
<keyword evidence="1" id="KW-0479">Metal-binding</keyword>
<accession>A0A2G8K0P2</accession>
<dbReference type="GO" id="GO:0006357">
    <property type="term" value="P:regulation of transcription by RNA polymerase II"/>
    <property type="evidence" value="ECO:0007669"/>
    <property type="project" value="TreeGrafter"/>
</dbReference>
<feature type="region of interest" description="Disordered" evidence="7">
    <location>
        <begin position="994"/>
        <end position="1297"/>
    </location>
</feature>
<dbReference type="PANTHER" id="PTHR13793:SF160">
    <property type="entry name" value="PHD FINGER PROTEIN RHINOCEROS"/>
    <property type="match status" value="1"/>
</dbReference>
<feature type="region of interest" description="Disordered" evidence="7">
    <location>
        <begin position="358"/>
        <end position="377"/>
    </location>
</feature>
<evidence type="ECO:0008006" key="12">
    <source>
        <dbReference type="Google" id="ProtNLM"/>
    </source>
</evidence>
<dbReference type="InterPro" id="IPR019542">
    <property type="entry name" value="Enhancer_polycomb-like_N"/>
</dbReference>
<keyword evidence="3 6" id="KW-0863">Zinc-finger</keyword>
<feature type="domain" description="PHD-type" evidence="9">
    <location>
        <begin position="238"/>
        <end position="352"/>
    </location>
</feature>
<dbReference type="InterPro" id="IPR019787">
    <property type="entry name" value="Znf_PHD-finger"/>
</dbReference>
<feature type="compositionally biased region" description="Basic and acidic residues" evidence="7">
    <location>
        <begin position="1141"/>
        <end position="1154"/>
    </location>
</feature>
<dbReference type="Proteomes" id="UP000230750">
    <property type="component" value="Unassembled WGS sequence"/>
</dbReference>
<evidence type="ECO:0000313" key="11">
    <source>
        <dbReference type="Proteomes" id="UP000230750"/>
    </source>
</evidence>
<dbReference type="Pfam" id="PF13831">
    <property type="entry name" value="PHD_2"/>
    <property type="match status" value="1"/>
</dbReference>
<evidence type="ECO:0000259" key="8">
    <source>
        <dbReference type="PROSITE" id="PS50016"/>
    </source>
</evidence>
<dbReference type="FunFam" id="3.30.40.10:FF:000030">
    <property type="entry name" value="Protein Jade-1 isoform 1"/>
    <property type="match status" value="1"/>
</dbReference>
<feature type="compositionally biased region" description="Polar residues" evidence="7">
    <location>
        <begin position="693"/>
        <end position="702"/>
    </location>
</feature>
<feature type="compositionally biased region" description="Basic and acidic residues" evidence="7">
    <location>
        <begin position="1055"/>
        <end position="1095"/>
    </location>
</feature>
<dbReference type="STRING" id="307972.A0A2G8K0P2"/>
<feature type="domain" description="PHD-type" evidence="8">
    <location>
        <begin position="186"/>
        <end position="236"/>
    </location>
</feature>
<dbReference type="CDD" id="cd15573">
    <property type="entry name" value="PHD_JADE"/>
    <property type="match status" value="1"/>
</dbReference>
<feature type="compositionally biased region" description="Basic residues" evidence="7">
    <location>
        <begin position="784"/>
        <end position="797"/>
    </location>
</feature>
<feature type="compositionally biased region" description="Acidic residues" evidence="7">
    <location>
        <begin position="551"/>
        <end position="565"/>
    </location>
</feature>
<organism evidence="10 11">
    <name type="scientific">Stichopus japonicus</name>
    <name type="common">Sea cucumber</name>
    <dbReference type="NCBI Taxonomy" id="307972"/>
    <lineage>
        <taxon>Eukaryota</taxon>
        <taxon>Metazoa</taxon>
        <taxon>Echinodermata</taxon>
        <taxon>Eleutherozoa</taxon>
        <taxon>Echinozoa</taxon>
        <taxon>Holothuroidea</taxon>
        <taxon>Aspidochirotacea</taxon>
        <taxon>Aspidochirotida</taxon>
        <taxon>Stichopodidae</taxon>
        <taxon>Apostichopus</taxon>
    </lineage>
</organism>
<feature type="compositionally biased region" description="Low complexity" evidence="7">
    <location>
        <begin position="640"/>
        <end position="652"/>
    </location>
</feature>
<dbReference type="OrthoDB" id="20839at2759"/>
<dbReference type="PROSITE" id="PS50016">
    <property type="entry name" value="ZF_PHD_2"/>
    <property type="match status" value="1"/>
</dbReference>
<keyword evidence="11" id="KW-1185">Reference proteome</keyword>
<feature type="region of interest" description="Disordered" evidence="7">
    <location>
        <begin position="548"/>
        <end position="586"/>
    </location>
</feature>
<feature type="compositionally biased region" description="Basic and acidic residues" evidence="7">
    <location>
        <begin position="763"/>
        <end position="783"/>
    </location>
</feature>
<dbReference type="Pfam" id="PF10513">
    <property type="entry name" value="EPL1"/>
    <property type="match status" value="1"/>
</dbReference>
<name>A0A2G8K0P2_STIJA</name>
<dbReference type="InterPro" id="IPR050701">
    <property type="entry name" value="Histone_Mod_Regulator"/>
</dbReference>
<proteinExistence type="inferred from homology"/>
<feature type="compositionally biased region" description="Basic and acidic residues" evidence="7">
    <location>
        <begin position="1183"/>
        <end position="1212"/>
    </location>
</feature>
<dbReference type="InterPro" id="IPR019786">
    <property type="entry name" value="Zinc_finger_PHD-type_CS"/>
</dbReference>
<dbReference type="Gene3D" id="3.30.40.10">
    <property type="entry name" value="Zinc/RING finger domain, C3HC4 (zinc finger)"/>
    <property type="match status" value="2"/>
</dbReference>
<dbReference type="PROSITE" id="PS01359">
    <property type="entry name" value="ZF_PHD_1"/>
    <property type="match status" value="1"/>
</dbReference>
<dbReference type="InterPro" id="IPR011011">
    <property type="entry name" value="Znf_FYVE_PHD"/>
</dbReference>
<protein>
    <recommendedName>
        <fullName evidence="12">PHD finger protein rhinoceros</fullName>
    </recommendedName>
</protein>
<dbReference type="SMART" id="SM00249">
    <property type="entry name" value="PHD"/>
    <property type="match status" value="2"/>
</dbReference>
<feature type="compositionally biased region" description="Basic residues" evidence="7">
    <location>
        <begin position="572"/>
        <end position="585"/>
    </location>
</feature>
<dbReference type="EMBL" id="MRZV01001008">
    <property type="protein sequence ID" value="PIK41560.1"/>
    <property type="molecule type" value="Genomic_DNA"/>
</dbReference>
<dbReference type="InterPro" id="IPR001965">
    <property type="entry name" value="Znf_PHD"/>
</dbReference>
<feature type="compositionally biased region" description="Basic and acidic residues" evidence="7">
    <location>
        <begin position="1221"/>
        <end position="1262"/>
    </location>
</feature>
<feature type="region of interest" description="Disordered" evidence="7">
    <location>
        <begin position="599"/>
        <end position="815"/>
    </location>
</feature>
<sequence length="1370" mass="157665">MLPIVSCKAYACSSNISSIIKDLQAKIKVFRKDLISAMKLPDSYQLQQEEYWVIQDQWKQEWEKGVQVPVDDTSINDPQFFEVLMQDSGTFKIPDKLIKCYSGSEEQMKQAEERQRQIEATCQYDLDEVDIQWLHIINREREDMGDTPIDELTMEKIIEQCEIQCQKNIEHAIQTEEGLGIEYDEDICCAVCRAPDSEDGNEMVFCDKCDICVHQACYGVIKIPEGSWMCRCCALGLQPECMLCGKKGGAMKSTRSGTKWAHVNCALWIPEVSIGDVERMEPITKISQIPPSRWALICNLCRERTGACIQCSVKTCKTAYHVTCGVEQSLEMEQVLDENKDVKFRSFCLKHTNGRRSPSFDGTVRPTPRKKSEEEKANARAVRIQRVTEEFQKYVKLKEVATSLNFKDDIEIADLVFEYWKLKRKSGFNKPLLHFPLEDDKDKNSEEYNLHARMKMFVHLRQDLERVRNLCYMVQRREKLSRQMLRLREGLFKKQCEFFNGNLTRITDEEVDWAARAGEISARVPFPMSEDVILNKWLSIPSDGPKLMFHDDDDDETSEDDSDLEMEAKKERDKKKREKVAARKKKEAEVAARLKEKLAQVKGPVSSNTRGVKHRRVSSMDGKLIYEDEIRSRKGGTPTSHLSDSSSKSSPGGNDGGDEGESREVTPERKPNHVSDTLDRESSETDSVEKNNSEPSKGNLNITKKVKGKTPMKSHKSEKLKERPVSQNKLDQNDRKTFHRKEKPNSVQNHKLDHKPAKRKSIEKKEKDSKHSINNKDRKNFKDAKRKGNTFERKKKSAGADSIHTKNHVIKEDPKNHFLGQGLEVKEEWTYWQTSEQRKVQSEKEVRHDEDKNAAEFLLQEVLGDRTLAPLTPFEEGHARSRFEDFIERHAEDQNAADFLANEIFDVKISSQDMKNKLTPLTDGIENNLKEQEFLAAERLLSGLDGKLPDWQEHGDLFGSKSDNLEDILGKEPFQLGPEDEKLVDKVLAQDIFQSQTRVPLKTNDESKKKRKSRQTGLDSIRETSKAKFKEQHKPEKKKSPDLAPKDHQRKKSDSKKAKEGKSNELSREHWSNHHSEDRLDSISGKSAEKRHNDMTSKVAKKQQHKKDNMASVDNRSLAGKNKKVLDDTRSSRDVGSGLKENGEMRQRSSEHRHSLSQAESNKTQKKQSNQPNRTAPGMEQDSSEKELVASKKESRHTSRDDRTSDKGQKERTKSHKSKKINGERAQKEDERKLLSSKEKRDLGSSKTREGKEKPSRKEENKPPVLSKGNDNPLKKQIDKKEKLPQSLKDSDKGRLMQRKFIESQTRRTPVLPGETKVMTIGTNQSLSRDHRESMKLLRAKNLPRNRERFQLVCIMEKTQLKFKVHMIVM</sequence>
<evidence type="ECO:0000256" key="6">
    <source>
        <dbReference type="PROSITE-ProRule" id="PRU00146"/>
    </source>
</evidence>
<reference evidence="10 11" key="1">
    <citation type="journal article" date="2017" name="PLoS Biol.">
        <title>The sea cucumber genome provides insights into morphological evolution and visceral regeneration.</title>
        <authorList>
            <person name="Zhang X."/>
            <person name="Sun L."/>
            <person name="Yuan J."/>
            <person name="Sun Y."/>
            <person name="Gao Y."/>
            <person name="Zhang L."/>
            <person name="Li S."/>
            <person name="Dai H."/>
            <person name="Hamel J.F."/>
            <person name="Liu C."/>
            <person name="Yu Y."/>
            <person name="Liu S."/>
            <person name="Lin W."/>
            <person name="Guo K."/>
            <person name="Jin S."/>
            <person name="Xu P."/>
            <person name="Storey K.B."/>
            <person name="Huan P."/>
            <person name="Zhang T."/>
            <person name="Zhou Y."/>
            <person name="Zhang J."/>
            <person name="Lin C."/>
            <person name="Li X."/>
            <person name="Xing L."/>
            <person name="Huo D."/>
            <person name="Sun M."/>
            <person name="Wang L."/>
            <person name="Mercier A."/>
            <person name="Li F."/>
            <person name="Yang H."/>
            <person name="Xiang J."/>
        </authorList>
    </citation>
    <scope>NUCLEOTIDE SEQUENCE [LARGE SCALE GENOMIC DNA]</scope>
    <source>
        <strain evidence="10">Shaxun</strain>
        <tissue evidence="10">Muscle</tissue>
    </source>
</reference>
<gene>
    <name evidence="10" type="ORF">BSL78_21587</name>
</gene>
<dbReference type="CDD" id="cd15671">
    <property type="entry name" value="ePHD_JADE"/>
    <property type="match status" value="1"/>
</dbReference>
<dbReference type="PROSITE" id="PS51805">
    <property type="entry name" value="EPHD"/>
    <property type="match status" value="1"/>
</dbReference>
<comment type="caution">
    <text evidence="10">The sequence shown here is derived from an EMBL/GenBank/DDBJ whole genome shotgun (WGS) entry which is preliminary data.</text>
</comment>
<feature type="compositionally biased region" description="Polar residues" evidence="7">
    <location>
        <begin position="1156"/>
        <end position="1174"/>
    </location>
</feature>
<dbReference type="PANTHER" id="PTHR13793">
    <property type="entry name" value="PHD FINGER PROTEINS"/>
    <property type="match status" value="1"/>
</dbReference>
<feature type="compositionally biased region" description="Basic and acidic residues" evidence="7">
    <location>
        <begin position="1020"/>
        <end position="1047"/>
    </location>
</feature>
<dbReference type="GO" id="GO:0000123">
    <property type="term" value="C:histone acetyltransferase complex"/>
    <property type="evidence" value="ECO:0007669"/>
    <property type="project" value="TreeGrafter"/>
</dbReference>
<dbReference type="InterPro" id="IPR034732">
    <property type="entry name" value="EPHD"/>
</dbReference>
<feature type="compositionally biased region" description="Basic and acidic residues" evidence="7">
    <location>
        <begin position="660"/>
        <end position="692"/>
    </location>
</feature>
<dbReference type="GO" id="GO:0008270">
    <property type="term" value="F:zinc ion binding"/>
    <property type="evidence" value="ECO:0007669"/>
    <property type="project" value="UniProtKB-KW"/>
</dbReference>
<feature type="compositionally biased region" description="Basic and acidic residues" evidence="7">
    <location>
        <begin position="1273"/>
        <end position="1297"/>
    </location>
</feature>
<dbReference type="SUPFAM" id="SSF57903">
    <property type="entry name" value="FYVE/PHD zinc finger"/>
    <property type="match status" value="1"/>
</dbReference>
<evidence type="ECO:0000256" key="7">
    <source>
        <dbReference type="SAM" id="MobiDB-lite"/>
    </source>
</evidence>
<keyword evidence="2" id="KW-0677">Repeat</keyword>
<feature type="compositionally biased region" description="Basic residues" evidence="7">
    <location>
        <begin position="704"/>
        <end position="714"/>
    </location>
</feature>
<feature type="compositionally biased region" description="Basic and acidic residues" evidence="7">
    <location>
        <begin position="715"/>
        <end position="724"/>
    </location>
</feature>
<feature type="compositionally biased region" description="Basic and acidic residues" evidence="7">
    <location>
        <begin position="1124"/>
        <end position="1133"/>
    </location>
</feature>
<evidence type="ECO:0000256" key="4">
    <source>
        <dbReference type="ARBA" id="ARBA00022833"/>
    </source>
</evidence>